<name>A0A7W1WRX5_9BACL</name>
<dbReference type="Pfam" id="PF00221">
    <property type="entry name" value="Lyase_aromatic"/>
    <property type="match status" value="1"/>
</dbReference>
<evidence type="ECO:0000256" key="7">
    <source>
        <dbReference type="RuleBase" id="RU003954"/>
    </source>
</evidence>
<comment type="PTM">
    <text evidence="6">Contains an active site 4-methylidene-imidazol-5-one (MIO), which is formed autocatalytically by cyclization and dehydration of residues Ala-Ser-Gly.</text>
</comment>
<evidence type="ECO:0000256" key="3">
    <source>
        <dbReference type="ARBA" id="ARBA00022808"/>
    </source>
</evidence>
<feature type="cross-link" description="5-imidazolinone (Ala-Gly)" evidence="6">
    <location>
        <begin position="146"/>
        <end position="148"/>
    </location>
</feature>
<dbReference type="CDD" id="cd00332">
    <property type="entry name" value="PAL-HAL"/>
    <property type="match status" value="1"/>
</dbReference>
<comment type="catalytic activity">
    <reaction evidence="5 6 8">
        <text>L-histidine = trans-urocanate + NH4(+)</text>
        <dbReference type="Rhea" id="RHEA:21232"/>
        <dbReference type="ChEBI" id="CHEBI:17771"/>
        <dbReference type="ChEBI" id="CHEBI:28938"/>
        <dbReference type="ChEBI" id="CHEBI:57595"/>
        <dbReference type="EC" id="4.3.1.3"/>
    </reaction>
</comment>
<evidence type="ECO:0000256" key="8">
    <source>
        <dbReference type="RuleBase" id="RU004479"/>
    </source>
</evidence>
<dbReference type="SUPFAM" id="SSF48557">
    <property type="entry name" value="L-aspartase-like"/>
    <property type="match status" value="1"/>
</dbReference>
<dbReference type="InterPro" id="IPR024083">
    <property type="entry name" value="Fumarase/histidase_N"/>
</dbReference>
<dbReference type="UniPathway" id="UPA00379">
    <property type="reaction ID" value="UER00549"/>
</dbReference>
<dbReference type="InterPro" id="IPR001106">
    <property type="entry name" value="Aromatic_Lyase"/>
</dbReference>
<keyword evidence="4 6" id="KW-0456">Lyase</keyword>
<proteinExistence type="inferred from homology"/>
<evidence type="ECO:0000256" key="4">
    <source>
        <dbReference type="ARBA" id="ARBA00023239"/>
    </source>
</evidence>
<keyword evidence="11" id="KW-1185">Reference proteome</keyword>
<evidence type="ECO:0000256" key="2">
    <source>
        <dbReference type="ARBA" id="ARBA00012994"/>
    </source>
</evidence>
<dbReference type="GO" id="GO:0005737">
    <property type="term" value="C:cytoplasm"/>
    <property type="evidence" value="ECO:0007669"/>
    <property type="project" value="UniProtKB-SubCell"/>
</dbReference>
<keyword evidence="3 6" id="KW-0369">Histidine metabolism</keyword>
<comment type="caution">
    <text evidence="10">The sequence shown here is derived from an EMBL/GenBank/DDBJ whole genome shotgun (WGS) entry which is preliminary data.</text>
</comment>
<dbReference type="InterPro" id="IPR022313">
    <property type="entry name" value="Phe/His_NH3-lyase_AS"/>
</dbReference>
<accession>A0A7W1WRX5</accession>
<feature type="modified residue" description="2,3-didehydroalanine (Ser)" evidence="6">
    <location>
        <position position="147"/>
    </location>
</feature>
<dbReference type="PANTHER" id="PTHR10362">
    <property type="entry name" value="HISTIDINE AMMONIA-LYASE"/>
    <property type="match status" value="1"/>
</dbReference>
<dbReference type="AlphaFoldDB" id="A0A7W1WRX5"/>
<comment type="similarity">
    <text evidence="6 7">Belongs to the PAL/histidase family.</text>
</comment>
<organism evidence="10 11">
    <name type="scientific">Paenactinomyces guangxiensis</name>
    <dbReference type="NCBI Taxonomy" id="1490290"/>
    <lineage>
        <taxon>Bacteria</taxon>
        <taxon>Bacillati</taxon>
        <taxon>Bacillota</taxon>
        <taxon>Bacilli</taxon>
        <taxon>Bacillales</taxon>
        <taxon>Thermoactinomycetaceae</taxon>
        <taxon>Paenactinomyces</taxon>
    </lineage>
</organism>
<dbReference type="InterPro" id="IPR005921">
    <property type="entry name" value="HutH"/>
</dbReference>
<sequence>MTKNQIIYIQGEELTYDQFSAVVYDKAPIQLTQTAIEKIHSSRQFVKQLIDEEKTVYGVTTGFGKFSDVVIPPEQAYELQLNLIKSHACGVGEPLTEPVVRGMMLLRINALAKGYSGIRLSTLQTMIEMLNQEIHPIIPSQGSLGASGDLAPLSHMCLPLLGIGDVIHRGNRKPAQQALREIGAEPVRLEAKEGLALINGTQMMCSLSALSAIAAQNLLLAADIISAMTVEALEGITHAYHPILHQVRGQRGQMITAGNMLSLLEGSGYVTRPGEKRVQDPYSLRCIPQVHGASKDAFTYVAEVVEKEMNAATDNPLIFTEMSEVISGGNFHGQPLALACDFLTIAMSEIANISERRTERLVNPQLSGLPAFLTRHGGLHSGYMILQYVAASLVSENKTLSHPASVDSIPSSANQEDHVSMGSISAKKCWNILENVSKVLAIEYLCAAQALEFGRKTFGNGTKVAYDLLRQYLPPLDRDREGHQDIDIASKLIQNGALVSVVREKVDLMI</sequence>
<comment type="pathway">
    <text evidence="1 6 8">Amino-acid degradation; L-histidine degradation into L-glutamate; N-formimidoyl-L-glutamate from L-histidine: step 1/3.</text>
</comment>
<dbReference type="NCBIfam" id="TIGR01225">
    <property type="entry name" value="hutH"/>
    <property type="match status" value="1"/>
</dbReference>
<evidence type="ECO:0000256" key="6">
    <source>
        <dbReference type="HAMAP-Rule" id="MF_00229"/>
    </source>
</evidence>
<dbReference type="GO" id="GO:0019556">
    <property type="term" value="P:L-histidine catabolic process to glutamate and formamide"/>
    <property type="evidence" value="ECO:0007669"/>
    <property type="project" value="UniProtKB-UniPathway"/>
</dbReference>
<dbReference type="EMBL" id="JACEIQ010000011">
    <property type="protein sequence ID" value="MBA4494952.1"/>
    <property type="molecule type" value="Genomic_DNA"/>
</dbReference>
<dbReference type="PROSITE" id="PS00488">
    <property type="entry name" value="PAL_HISTIDASE"/>
    <property type="match status" value="1"/>
</dbReference>
<dbReference type="InterPro" id="IPR008948">
    <property type="entry name" value="L-Aspartase-like"/>
</dbReference>
<dbReference type="FunFam" id="1.20.200.10:FF:000003">
    <property type="entry name" value="Histidine ammonia-lyase"/>
    <property type="match status" value="1"/>
</dbReference>
<dbReference type="Proteomes" id="UP000535491">
    <property type="component" value="Unassembled WGS sequence"/>
</dbReference>
<keyword evidence="6" id="KW-0963">Cytoplasm</keyword>
<dbReference type="GO" id="GO:0019557">
    <property type="term" value="P:L-histidine catabolic process to glutamate and formate"/>
    <property type="evidence" value="ECO:0007669"/>
    <property type="project" value="UniProtKB-UniPathway"/>
</dbReference>
<gene>
    <name evidence="6 10" type="primary">hutH</name>
    <name evidence="10" type="ORF">H1191_11605</name>
</gene>
<evidence type="ECO:0000256" key="5">
    <source>
        <dbReference type="ARBA" id="ARBA00049269"/>
    </source>
</evidence>
<dbReference type="EC" id="4.3.1.3" evidence="2 6"/>
<reference evidence="10 11" key="1">
    <citation type="submission" date="2020-07" db="EMBL/GenBank/DDBJ databases">
        <authorList>
            <person name="Feng H."/>
        </authorList>
    </citation>
    <scope>NUCLEOTIDE SEQUENCE [LARGE SCALE GENOMIC DNA]</scope>
    <source>
        <strain evidence="11">s-10</strain>
    </source>
</reference>
<dbReference type="Gene3D" id="1.20.200.10">
    <property type="entry name" value="Fumarase/aspartase (Central domain)"/>
    <property type="match status" value="1"/>
</dbReference>
<protein>
    <recommendedName>
        <fullName evidence="2 6">Histidine ammonia-lyase</fullName>
        <shortName evidence="6">Histidase</shortName>
        <ecNumber evidence="2 6">4.3.1.3</ecNumber>
    </recommendedName>
</protein>
<evidence type="ECO:0000256" key="9">
    <source>
        <dbReference type="RuleBase" id="RU004480"/>
    </source>
</evidence>
<dbReference type="HAMAP" id="MF_00229">
    <property type="entry name" value="His_ammonia_lyase"/>
    <property type="match status" value="1"/>
</dbReference>
<dbReference type="FunFam" id="1.10.275.10:FF:000005">
    <property type="entry name" value="Histidine ammonia-lyase"/>
    <property type="match status" value="1"/>
</dbReference>
<dbReference type="GO" id="GO:0004397">
    <property type="term" value="F:histidine ammonia-lyase activity"/>
    <property type="evidence" value="ECO:0007669"/>
    <property type="project" value="UniProtKB-UniRule"/>
</dbReference>
<evidence type="ECO:0000313" key="10">
    <source>
        <dbReference type="EMBL" id="MBA4494952.1"/>
    </source>
</evidence>
<dbReference type="NCBIfam" id="NF006871">
    <property type="entry name" value="PRK09367.1"/>
    <property type="match status" value="1"/>
</dbReference>
<comment type="subcellular location">
    <subcellularLocation>
        <location evidence="6 9">Cytoplasm</location>
    </subcellularLocation>
</comment>
<dbReference type="Gene3D" id="1.10.275.10">
    <property type="entry name" value="Fumarase/aspartase (N-terminal domain)"/>
    <property type="match status" value="1"/>
</dbReference>
<evidence type="ECO:0000256" key="1">
    <source>
        <dbReference type="ARBA" id="ARBA00005113"/>
    </source>
</evidence>
<evidence type="ECO:0000313" key="11">
    <source>
        <dbReference type="Proteomes" id="UP000535491"/>
    </source>
</evidence>
<dbReference type="RefSeq" id="WP_181752194.1">
    <property type="nucleotide sequence ID" value="NZ_JACEIQ010000011.1"/>
</dbReference>